<organism evidence="2 3">
    <name type="scientific">Fusicatenibacter saccharivorans</name>
    <dbReference type="NCBI Taxonomy" id="1150298"/>
    <lineage>
        <taxon>Bacteria</taxon>
        <taxon>Bacillati</taxon>
        <taxon>Bacillota</taxon>
        <taxon>Clostridia</taxon>
        <taxon>Lachnospirales</taxon>
        <taxon>Lachnospiraceae</taxon>
        <taxon>Fusicatenibacter</taxon>
    </lineage>
</organism>
<dbReference type="InterPro" id="IPR005135">
    <property type="entry name" value="Endo/exonuclease/phosphatase"/>
</dbReference>
<evidence type="ECO:0000259" key="1">
    <source>
        <dbReference type="Pfam" id="PF03372"/>
    </source>
</evidence>
<keyword evidence="2" id="KW-0378">Hydrolase</keyword>
<keyword evidence="2" id="KW-0540">Nuclease</keyword>
<comment type="caution">
    <text evidence="2">The sequence shown here is derived from an EMBL/GenBank/DDBJ whole genome shotgun (WGS) entry which is preliminary data.</text>
</comment>
<dbReference type="GO" id="GO:0004519">
    <property type="term" value="F:endonuclease activity"/>
    <property type="evidence" value="ECO:0007669"/>
    <property type="project" value="UniProtKB-KW"/>
</dbReference>
<dbReference type="Gene3D" id="3.60.10.10">
    <property type="entry name" value="Endonuclease/exonuclease/phosphatase"/>
    <property type="match status" value="1"/>
</dbReference>
<dbReference type="EMBL" id="JAAITQ010000025">
    <property type="protein sequence ID" value="NSE17194.1"/>
    <property type="molecule type" value="Genomic_DNA"/>
</dbReference>
<feature type="domain" description="Endonuclease/exonuclease/phosphatase" evidence="1">
    <location>
        <begin position="55"/>
        <end position="251"/>
    </location>
</feature>
<protein>
    <submittedName>
        <fullName evidence="2">Endonuclease/exonuclease/phosphatase family protein</fullName>
    </submittedName>
</protein>
<name>A0ABX2GGU7_9FIRM</name>
<evidence type="ECO:0000313" key="2">
    <source>
        <dbReference type="EMBL" id="NSE17194.1"/>
    </source>
</evidence>
<keyword evidence="3" id="KW-1185">Reference proteome</keyword>
<dbReference type="InterPro" id="IPR036691">
    <property type="entry name" value="Endo/exonu/phosph_ase_sf"/>
</dbReference>
<proteinExistence type="predicted"/>
<evidence type="ECO:0000313" key="3">
    <source>
        <dbReference type="Proteomes" id="UP000768180"/>
    </source>
</evidence>
<gene>
    <name evidence="2" type="ORF">G5B05_12425</name>
</gene>
<reference evidence="2 3" key="1">
    <citation type="journal article" date="2020" name="Cell Host Microbe">
        <title>Functional and Genomic Variation between Human-Derived Isolates of Lachnospiraceae Reveals Inter- and Intra-Species Diversity.</title>
        <authorList>
            <person name="Sorbara M.T."/>
            <person name="Littmann E.R."/>
            <person name="Fontana E."/>
            <person name="Moody T.U."/>
            <person name="Kohout C.E."/>
            <person name="Gjonbalaj M."/>
            <person name="Eaton V."/>
            <person name="Seok R."/>
            <person name="Leiner I.M."/>
            <person name="Pamer E.G."/>
        </authorList>
    </citation>
    <scope>NUCLEOTIDE SEQUENCE [LARGE SCALE GENOMIC DNA]</scope>
    <source>
        <strain evidence="2 3">MSK.14.54</strain>
    </source>
</reference>
<sequence length="261" mass="30474">MNKEKRIMAINMNDFGGRTEHLMRHRYFNNRDRRYHIDWKYWAREVEKRETWNGLLEYILNKQPDLLVISEMLISCYEDIDFIGELENIGYAYLEECLPERGNYSLTMMFFRTGKPVYVNSPGKYRKNRSVICREGNMMICGSHFPYESDEVFLKYMEDFVLDSLSLNRDFLLIGDLNASDPTKENKKMVNKLLEAGAVDLWMAAGNDENTPTEAKYQGRLDYAIASPSFARRVKNVEIDPLLMNSGITDHAAIIVDVRSE</sequence>
<dbReference type="Pfam" id="PF03372">
    <property type="entry name" value="Exo_endo_phos"/>
    <property type="match status" value="1"/>
</dbReference>
<dbReference type="Proteomes" id="UP000768180">
    <property type="component" value="Unassembled WGS sequence"/>
</dbReference>
<dbReference type="RefSeq" id="WP_173830206.1">
    <property type="nucleotide sequence ID" value="NZ_JAAITQ010000025.1"/>
</dbReference>
<accession>A0ABX2GGU7</accession>
<keyword evidence="2" id="KW-0255">Endonuclease</keyword>
<dbReference type="SUPFAM" id="SSF56219">
    <property type="entry name" value="DNase I-like"/>
    <property type="match status" value="1"/>
</dbReference>